<gene>
    <name evidence="2" type="ORF">EVAR_97831_1</name>
</gene>
<feature type="region of interest" description="Disordered" evidence="1">
    <location>
        <begin position="33"/>
        <end position="58"/>
    </location>
</feature>
<name>A0A4C1SJD6_EUMVA</name>
<proteinExistence type="predicted"/>
<feature type="compositionally biased region" description="Basic and acidic residues" evidence="1">
    <location>
        <begin position="33"/>
        <end position="43"/>
    </location>
</feature>
<accession>A0A4C1SJD6</accession>
<sequence>MLLLKISARSRENNPEIDVTKLAEALHTYSESQKIKEHDESFNVKDGSIPQDSDSGISTDGELVMLKEENLSLTHVRRDYDDVCERLCSSEAALDDAKRVGNN</sequence>
<keyword evidence="3" id="KW-1185">Reference proteome</keyword>
<evidence type="ECO:0000256" key="1">
    <source>
        <dbReference type="SAM" id="MobiDB-lite"/>
    </source>
</evidence>
<organism evidence="2 3">
    <name type="scientific">Eumeta variegata</name>
    <name type="common">Bagworm moth</name>
    <name type="synonym">Eumeta japonica</name>
    <dbReference type="NCBI Taxonomy" id="151549"/>
    <lineage>
        <taxon>Eukaryota</taxon>
        <taxon>Metazoa</taxon>
        <taxon>Ecdysozoa</taxon>
        <taxon>Arthropoda</taxon>
        <taxon>Hexapoda</taxon>
        <taxon>Insecta</taxon>
        <taxon>Pterygota</taxon>
        <taxon>Neoptera</taxon>
        <taxon>Endopterygota</taxon>
        <taxon>Lepidoptera</taxon>
        <taxon>Glossata</taxon>
        <taxon>Ditrysia</taxon>
        <taxon>Tineoidea</taxon>
        <taxon>Psychidae</taxon>
        <taxon>Oiketicinae</taxon>
        <taxon>Eumeta</taxon>
    </lineage>
</organism>
<reference evidence="2 3" key="1">
    <citation type="journal article" date="2019" name="Commun. Biol.">
        <title>The bagworm genome reveals a unique fibroin gene that provides high tensile strength.</title>
        <authorList>
            <person name="Kono N."/>
            <person name="Nakamura H."/>
            <person name="Ohtoshi R."/>
            <person name="Tomita M."/>
            <person name="Numata K."/>
            <person name="Arakawa K."/>
        </authorList>
    </citation>
    <scope>NUCLEOTIDE SEQUENCE [LARGE SCALE GENOMIC DNA]</scope>
</reference>
<comment type="caution">
    <text evidence="2">The sequence shown here is derived from an EMBL/GenBank/DDBJ whole genome shotgun (WGS) entry which is preliminary data.</text>
</comment>
<protein>
    <submittedName>
        <fullName evidence="2">Uncharacterized protein</fullName>
    </submittedName>
</protein>
<evidence type="ECO:0000313" key="2">
    <source>
        <dbReference type="EMBL" id="GBP01240.1"/>
    </source>
</evidence>
<dbReference type="OrthoDB" id="7363161at2759"/>
<evidence type="ECO:0000313" key="3">
    <source>
        <dbReference type="Proteomes" id="UP000299102"/>
    </source>
</evidence>
<dbReference type="Proteomes" id="UP000299102">
    <property type="component" value="Unassembled WGS sequence"/>
</dbReference>
<dbReference type="EMBL" id="BGZK01003435">
    <property type="protein sequence ID" value="GBP01240.1"/>
    <property type="molecule type" value="Genomic_DNA"/>
</dbReference>
<dbReference type="AlphaFoldDB" id="A0A4C1SJD6"/>